<feature type="transmembrane region" description="Helical" evidence="6">
    <location>
        <begin position="523"/>
        <end position="542"/>
    </location>
</feature>
<dbReference type="RefSeq" id="WP_244719905.1">
    <property type="nucleotide sequence ID" value="NZ_CP095072.1"/>
</dbReference>
<name>A0ABY4EY41_9BACI</name>
<dbReference type="Pfam" id="PF03176">
    <property type="entry name" value="MMPL"/>
    <property type="match status" value="2"/>
</dbReference>
<feature type="domain" description="SSD" evidence="7">
    <location>
        <begin position="518"/>
        <end position="687"/>
    </location>
</feature>
<keyword evidence="4 6" id="KW-1133">Transmembrane helix</keyword>
<feature type="transmembrane region" description="Helical" evidence="6">
    <location>
        <begin position="207"/>
        <end position="225"/>
    </location>
</feature>
<evidence type="ECO:0000313" key="9">
    <source>
        <dbReference type="Proteomes" id="UP000831782"/>
    </source>
</evidence>
<evidence type="ECO:0000256" key="1">
    <source>
        <dbReference type="ARBA" id="ARBA00004651"/>
    </source>
</evidence>
<comment type="subcellular location">
    <subcellularLocation>
        <location evidence="1">Cell membrane</location>
        <topology evidence="1">Multi-pass membrane protein</topology>
    </subcellularLocation>
</comment>
<protein>
    <submittedName>
        <fullName evidence="8">MMPL family transporter</fullName>
    </submittedName>
</protein>
<reference evidence="8 9" key="1">
    <citation type="submission" date="2022-04" db="EMBL/GenBank/DDBJ databases">
        <title>Gracilibacillus sp. isolated from saltern.</title>
        <authorList>
            <person name="Won M."/>
            <person name="Lee C.-M."/>
            <person name="Woen H.-Y."/>
            <person name="Kwon S.-W."/>
        </authorList>
    </citation>
    <scope>NUCLEOTIDE SEQUENCE [LARGE SCALE GENOMIC DNA]</scope>
    <source>
        <strain evidence="8 9">SSWR10-1</strain>
    </source>
</reference>
<evidence type="ECO:0000256" key="2">
    <source>
        <dbReference type="ARBA" id="ARBA00022475"/>
    </source>
</evidence>
<feature type="domain" description="SSD" evidence="7">
    <location>
        <begin position="216"/>
        <end position="329"/>
    </location>
</feature>
<feature type="transmembrane region" description="Helical" evidence="6">
    <location>
        <begin position="306"/>
        <end position="330"/>
    </location>
</feature>
<dbReference type="SUPFAM" id="SSF82866">
    <property type="entry name" value="Multidrug efflux transporter AcrB transmembrane domain"/>
    <property type="match status" value="2"/>
</dbReference>
<feature type="transmembrane region" description="Helical" evidence="6">
    <location>
        <begin position="633"/>
        <end position="654"/>
    </location>
</feature>
<gene>
    <name evidence="8" type="ORF">MUN88_01205</name>
</gene>
<dbReference type="Gene3D" id="1.20.1640.10">
    <property type="entry name" value="Multidrug efflux transporter AcrB transmembrane domain"/>
    <property type="match status" value="2"/>
</dbReference>
<evidence type="ECO:0000259" key="7">
    <source>
        <dbReference type="PROSITE" id="PS50156"/>
    </source>
</evidence>
<feature type="transmembrane region" description="Helical" evidence="6">
    <location>
        <begin position="180"/>
        <end position="200"/>
    </location>
</feature>
<feature type="transmembrane region" description="Helical" evidence="6">
    <location>
        <begin position="367"/>
        <end position="387"/>
    </location>
</feature>
<accession>A0ABY4EY41</accession>
<evidence type="ECO:0000256" key="4">
    <source>
        <dbReference type="ARBA" id="ARBA00022989"/>
    </source>
</evidence>
<dbReference type="InterPro" id="IPR050545">
    <property type="entry name" value="Mycobact_MmpL"/>
</dbReference>
<dbReference type="InterPro" id="IPR004869">
    <property type="entry name" value="MMPL_dom"/>
</dbReference>
<feature type="transmembrane region" description="Helical" evidence="6">
    <location>
        <begin position="580"/>
        <end position="601"/>
    </location>
</feature>
<evidence type="ECO:0000256" key="3">
    <source>
        <dbReference type="ARBA" id="ARBA00022692"/>
    </source>
</evidence>
<feature type="transmembrane region" description="Helical" evidence="6">
    <location>
        <begin position="674"/>
        <end position="695"/>
    </location>
</feature>
<feature type="transmembrane region" description="Helical" evidence="6">
    <location>
        <begin position="231"/>
        <end position="254"/>
    </location>
</feature>
<dbReference type="PANTHER" id="PTHR33406">
    <property type="entry name" value="MEMBRANE PROTEIN MJ1562-RELATED"/>
    <property type="match status" value="1"/>
</dbReference>
<keyword evidence="5 6" id="KW-0472">Membrane</keyword>
<proteinExistence type="predicted"/>
<dbReference type="PANTHER" id="PTHR33406:SF13">
    <property type="entry name" value="MEMBRANE PROTEIN YDFJ"/>
    <property type="match status" value="1"/>
</dbReference>
<evidence type="ECO:0000256" key="5">
    <source>
        <dbReference type="ARBA" id="ARBA00023136"/>
    </source>
</evidence>
<dbReference type="PROSITE" id="PS50156">
    <property type="entry name" value="SSD"/>
    <property type="match status" value="2"/>
</dbReference>
<dbReference type="Proteomes" id="UP000831782">
    <property type="component" value="Chromosome"/>
</dbReference>
<evidence type="ECO:0000313" key="8">
    <source>
        <dbReference type="EMBL" id="UOQ48807.1"/>
    </source>
</evidence>
<organism evidence="8 9">
    <name type="scientific">Gracilibacillus caseinilyticus</name>
    <dbReference type="NCBI Taxonomy" id="2932256"/>
    <lineage>
        <taxon>Bacteria</taxon>
        <taxon>Bacillati</taxon>
        <taxon>Bacillota</taxon>
        <taxon>Bacilli</taxon>
        <taxon>Bacillales</taxon>
        <taxon>Bacillaceae</taxon>
        <taxon>Gracilibacillus</taxon>
    </lineage>
</organism>
<keyword evidence="2" id="KW-1003">Cell membrane</keyword>
<dbReference type="EMBL" id="CP095072">
    <property type="protein sequence ID" value="UOQ48807.1"/>
    <property type="molecule type" value="Genomic_DNA"/>
</dbReference>
<feature type="transmembrane region" description="Helical" evidence="6">
    <location>
        <begin position="549"/>
        <end position="568"/>
    </location>
</feature>
<feature type="transmembrane region" description="Helical" evidence="6">
    <location>
        <begin position="20"/>
        <end position="39"/>
    </location>
</feature>
<sequence length="728" mass="78452">MAKLLFKLGKWAGSNSKKVLALFMLSIVVLGGIAINMGMSFNGGTSMPGTESKEAMEILSKEFSSGESLGEVHIVFKAGENESLDSEKNSSAIKELLDVIKQDDTVKSVETPAELGNINPEKQIGYAIVTYDTVADNVTEESKKLVEDNLDITRNSGMETGLAGSVEFEKTQAGGGPGEIAGVIIAYVILAITFASFLIAGMPILTALIGLGIGILLILIGTNYFDISSVSLTLAGMLGLAVGIDYALFIFSRFKQQLKKGYSVKDSVAIANGTAGNAVVFAGITVIIALIGLSVVKIPFITTMGLATAVVVLLSIIVAIIVVPAILGLVGHRIHPEKSNSFLRKITRANTKTNSNKWGKFVTRHPFLVAIVGITTLVTLAIPFFHLNLGLPNNGDKPYEFAEREGYDLLAEGYGEGFHSTLVVIADPLNINDTTEDNIEQLSKKISELDDVKTVTPAMPNQASDKFIMNVTPENGPTDPETKEIVKEIRELSDEHSIKVMVTGSTAVNIDVTAQIMDALPNFAMFIVVFAFVLMMVVFRSILVPLKAVLGFVLSIAATLGFTVLVVQDGNLIDIFGFPGTSAVLFLLPVLCIGILFGLAMDYEVFLVSRMREEYIYTKNAKQAVLTGMKENGAVITAAGLIMIAVFSGFIFSHDPTIKQMGLGLAFGVLFDAFVVRMAIVPAVMTMMGSAAWYIPKWLDRILPNFDIEGETIMKEFSQNEYKERNVS</sequence>
<evidence type="ECO:0000256" key="6">
    <source>
        <dbReference type="SAM" id="Phobius"/>
    </source>
</evidence>
<dbReference type="InterPro" id="IPR000731">
    <property type="entry name" value="SSD"/>
</dbReference>
<keyword evidence="9" id="KW-1185">Reference proteome</keyword>
<keyword evidence="3 6" id="KW-0812">Transmembrane</keyword>
<feature type="transmembrane region" description="Helical" evidence="6">
    <location>
        <begin position="275"/>
        <end position="300"/>
    </location>
</feature>